<dbReference type="InterPro" id="IPR027381">
    <property type="entry name" value="LytR/CpsA/Psr_C"/>
</dbReference>
<evidence type="ECO:0000259" key="2">
    <source>
        <dbReference type="Pfam" id="PF13399"/>
    </source>
</evidence>
<gene>
    <name evidence="3" type="ORF">BPSY_0535</name>
</gene>
<keyword evidence="4" id="KW-1185">Reference proteome</keyword>
<dbReference type="EMBL" id="JGZI01000008">
    <property type="protein sequence ID" value="KFI82745.1"/>
    <property type="molecule type" value="Genomic_DNA"/>
</dbReference>
<reference evidence="3 4" key="1">
    <citation type="submission" date="2014-03" db="EMBL/GenBank/DDBJ databases">
        <title>Genomics of Bifidobacteria.</title>
        <authorList>
            <person name="Ventura M."/>
            <person name="Milani C."/>
            <person name="Lugli G.A."/>
        </authorList>
    </citation>
    <scope>NUCLEOTIDE SEQUENCE [LARGE SCALE GENOMIC DNA]</scope>
    <source>
        <strain evidence="3 4">LMG 21775</strain>
    </source>
</reference>
<comment type="caution">
    <text evidence="3">The sequence shown here is derived from an EMBL/GenBank/DDBJ whole genome shotgun (WGS) entry which is preliminary data.</text>
</comment>
<dbReference type="AlphaFoldDB" id="A0A087CHJ5"/>
<evidence type="ECO:0000256" key="1">
    <source>
        <dbReference type="SAM" id="Phobius"/>
    </source>
</evidence>
<dbReference type="OrthoDB" id="3267444at2"/>
<organism evidence="3 4">
    <name type="scientific">Bifidobacterium psychraerophilum</name>
    <dbReference type="NCBI Taxonomy" id="218140"/>
    <lineage>
        <taxon>Bacteria</taxon>
        <taxon>Bacillati</taxon>
        <taxon>Actinomycetota</taxon>
        <taxon>Actinomycetes</taxon>
        <taxon>Bifidobacteriales</taxon>
        <taxon>Bifidobacteriaceae</taxon>
        <taxon>Bifidobacterium</taxon>
    </lineage>
</organism>
<accession>A0A087CHJ5</accession>
<name>A0A087CHJ5_9BIFI</name>
<keyword evidence="1" id="KW-1133">Transmembrane helix</keyword>
<dbReference type="eggNOG" id="ENOG5032WRF">
    <property type="taxonomic scope" value="Bacteria"/>
</dbReference>
<dbReference type="Proteomes" id="UP000029050">
    <property type="component" value="Unassembled WGS sequence"/>
</dbReference>
<proteinExistence type="predicted"/>
<dbReference type="Pfam" id="PF13399">
    <property type="entry name" value="LytR_C"/>
    <property type="match status" value="1"/>
</dbReference>
<feature type="domain" description="LytR/CpsA/Psr regulator C-terminal" evidence="2">
    <location>
        <begin position="79"/>
        <end position="165"/>
    </location>
</feature>
<evidence type="ECO:0000313" key="4">
    <source>
        <dbReference type="Proteomes" id="UP000029050"/>
    </source>
</evidence>
<sequence>MTSPEPFDEREARRQFVRRRQKLVFTIAVAALVIAVAFSALLILGALGKTSQKTAAQLPNYGVEVPCAPANSTYSNHPDVAVRVLNGTDKSGLGTAVMEALSNRGFSMKGSGDYPSTVEVQRTEILFGKNNIAKAYTVAAQFNDAIMRMDDRSDQLVDVVIGSTFNNLNTEKSITPAGKAITSIEGCKSDVSTIKNLPKAPQHDAV</sequence>
<evidence type="ECO:0000313" key="3">
    <source>
        <dbReference type="EMBL" id="KFI82745.1"/>
    </source>
</evidence>
<keyword evidence="1" id="KW-0472">Membrane</keyword>
<protein>
    <submittedName>
        <fullName evidence="3">LytR cell envelope-related transcriptional attenuator</fullName>
    </submittedName>
</protein>
<dbReference type="RefSeq" id="WP_033496894.1">
    <property type="nucleotide sequence ID" value="NZ_BAABVZ010000001.1"/>
</dbReference>
<keyword evidence="1" id="KW-0812">Transmembrane</keyword>
<feature type="transmembrane region" description="Helical" evidence="1">
    <location>
        <begin position="23"/>
        <end position="47"/>
    </location>
</feature>
<dbReference type="STRING" id="218140.BPSY_0535"/>
<dbReference type="Gene3D" id="3.30.70.2390">
    <property type="match status" value="1"/>
</dbReference>
<dbReference type="GeneID" id="98299748"/>